<protein>
    <submittedName>
        <fullName evidence="2">Portal protein</fullName>
    </submittedName>
</protein>
<dbReference type="EMBL" id="BK015477">
    <property type="protein sequence ID" value="DAE08833.1"/>
    <property type="molecule type" value="Genomic_DNA"/>
</dbReference>
<evidence type="ECO:0000313" key="2">
    <source>
        <dbReference type="EMBL" id="DAE08833.1"/>
    </source>
</evidence>
<proteinExistence type="predicted"/>
<name>A0A8S5PQW1_9CAUD</name>
<evidence type="ECO:0000256" key="1">
    <source>
        <dbReference type="SAM" id="Coils"/>
    </source>
</evidence>
<reference evidence="2" key="1">
    <citation type="journal article" date="2021" name="Proc. Natl. Acad. Sci. U.S.A.">
        <title>A Catalog of Tens of Thousands of Viruses from Human Metagenomes Reveals Hidden Associations with Chronic Diseases.</title>
        <authorList>
            <person name="Tisza M.J."/>
            <person name="Buck C.B."/>
        </authorList>
    </citation>
    <scope>NUCLEOTIDE SEQUENCE</scope>
    <source>
        <strain evidence="2">Ct8dV2</strain>
    </source>
</reference>
<organism evidence="2">
    <name type="scientific">Podoviridae sp. ct8dV2</name>
    <dbReference type="NCBI Taxonomy" id="2825222"/>
    <lineage>
        <taxon>Viruses</taxon>
        <taxon>Duplodnaviria</taxon>
        <taxon>Heunggongvirae</taxon>
        <taxon>Uroviricota</taxon>
        <taxon>Caudoviricetes</taxon>
    </lineage>
</organism>
<sequence length="676" mass="76164">MIQSATLKDFILELFRDYEANRQIKEPKWIKNWEAYKAIPGLKLDPNIGLGNKESDNPDDNAWRSKTVADITRVKVNAGKILVSDVLLANGEIPMMLKENRCIGDVVGSAIESVQLEAAGIPDNSPASPVSENVLKMTKLIREQLKRGNAEDTLRKTILSAAVYGEGVSRITAESFSFRVFNPVGASWQSDTVEDYGLKIEPVSVWDFFTDMENHDIQNNAGLFLRTRMSRFDVVQKFKDDPLLVKGSLEHIIRRRSAEDAGADANESPGRRLVGKRKKDLRVLEFWGRVPEYLVQSMENSSQFPSVYSDSDQEEQTEIMAVVVDETIVKFSRVEPRSRPFFRVWWEEGLDDVCGQSIADNMNLAQESLNTFMRCYEDNQKLSGNILLAVKPSMLEPDETNARLVPGKVFKLNEAARSASEAIQAIQIPDVGNSTINGIKMHEERGNNISMIPEIAYGVQPAGSTTATEVQVRNEKAGKYISDIVRGFDANWIEPVVRFFYEWNMDDNRVPPTFKGQYDVQPLGYHSYQDKILRMNRIRDMLSMALSSDALFAKLNLNALLSEWMKANELDPDMFLSNEDSANSPFAQEIAQRFDALEQQLASVTQQLPSIAIGSELEAEKQRAEIDKLKAETDKIQGETVNAHSKLQTERAKVIADIQNKNRLAESKRSHEEPAQ</sequence>
<accession>A0A8S5PQW1</accession>
<keyword evidence="1" id="KW-0175">Coiled coil</keyword>
<feature type="coiled-coil region" evidence="1">
    <location>
        <begin position="587"/>
        <end position="639"/>
    </location>
</feature>